<accession>A0A4R8S4C1</accession>
<keyword evidence="1" id="KW-1133">Transmembrane helix</keyword>
<dbReference type="AlphaFoldDB" id="A0A4R8S4C1"/>
<keyword evidence="1" id="KW-0812">Transmembrane</keyword>
<keyword evidence="1" id="KW-0472">Membrane</keyword>
<gene>
    <name evidence="2" type="ORF">DE4585_01055</name>
</gene>
<sequence>MTTQWLTRGAVFAVLMVLIRVVQGLAISVWETHGTAINIVLVLVFVGAVTAWAIIDGRGDAQRNPDPDRRDDLAMWWLLSGIVAGVVSGLVVWLISLFNNGIYAAGILAELTTTAAFVSLLVFAPAMVGVFVGRLLVDRKEKEHAALRQSDTDVFQAVQEEADVTK</sequence>
<feature type="transmembrane region" description="Helical" evidence="1">
    <location>
        <begin position="12"/>
        <end position="30"/>
    </location>
</feature>
<dbReference type="InterPro" id="IPR047958">
    <property type="entry name" value="B-4DMT-like"/>
</dbReference>
<organism evidence="2 3">
    <name type="scientific">Mycobacteroides salmoniphilum</name>
    <dbReference type="NCBI Taxonomy" id="404941"/>
    <lineage>
        <taxon>Bacteria</taxon>
        <taxon>Bacillati</taxon>
        <taxon>Actinomycetota</taxon>
        <taxon>Actinomycetes</taxon>
        <taxon>Mycobacteriales</taxon>
        <taxon>Mycobacteriaceae</taxon>
        <taxon>Mycobacteroides</taxon>
    </lineage>
</organism>
<comment type="caution">
    <text evidence="2">The sequence shown here is derived from an EMBL/GenBank/DDBJ whole genome shotgun (WGS) entry which is preliminary data.</text>
</comment>
<dbReference type="EMBL" id="PECH01000004">
    <property type="protein sequence ID" value="TDZ85736.1"/>
    <property type="molecule type" value="Genomic_DNA"/>
</dbReference>
<evidence type="ECO:0008006" key="4">
    <source>
        <dbReference type="Google" id="ProtNLM"/>
    </source>
</evidence>
<dbReference type="NCBIfam" id="NF037996">
    <property type="entry name" value="B-4DMT"/>
    <property type="match status" value="1"/>
</dbReference>
<feature type="transmembrane region" description="Helical" evidence="1">
    <location>
        <begin position="36"/>
        <end position="55"/>
    </location>
</feature>
<feature type="transmembrane region" description="Helical" evidence="1">
    <location>
        <begin position="76"/>
        <end position="95"/>
    </location>
</feature>
<proteinExistence type="predicted"/>
<protein>
    <recommendedName>
        <fullName evidence="4">Transmembrane protein</fullName>
    </recommendedName>
</protein>
<evidence type="ECO:0000313" key="3">
    <source>
        <dbReference type="Proteomes" id="UP000295117"/>
    </source>
</evidence>
<reference evidence="2 3" key="1">
    <citation type="journal article" date="2019" name="Sci. Rep.">
        <title>Extended insight into the Mycobacterium chelonae-abscessus complex through whole genome sequencing of Mycobacterium salmoniphilum outbreak and Mycobacterium salmoniphilum-like strains.</title>
        <authorList>
            <person name="Behra P.R.K."/>
            <person name="Das S."/>
            <person name="Pettersson B.M.F."/>
            <person name="Shirreff L."/>
            <person name="DuCote T."/>
            <person name="Jacobsson K.G."/>
            <person name="Ennis D.G."/>
            <person name="Kirsebom L.A."/>
        </authorList>
    </citation>
    <scope>NUCLEOTIDE SEQUENCE [LARGE SCALE GENOMIC DNA]</scope>
    <source>
        <strain evidence="2 3">DE 4585</strain>
    </source>
</reference>
<feature type="transmembrane region" description="Helical" evidence="1">
    <location>
        <begin position="115"/>
        <end position="137"/>
    </location>
</feature>
<dbReference type="Proteomes" id="UP000295117">
    <property type="component" value="Unassembled WGS sequence"/>
</dbReference>
<name>A0A4R8S4C1_9MYCO</name>
<evidence type="ECO:0000256" key="1">
    <source>
        <dbReference type="SAM" id="Phobius"/>
    </source>
</evidence>
<evidence type="ECO:0000313" key="2">
    <source>
        <dbReference type="EMBL" id="TDZ85736.1"/>
    </source>
</evidence>